<dbReference type="RefSeq" id="WP_106134514.1">
    <property type="nucleotide sequence ID" value="NZ_PVTR01000009.1"/>
</dbReference>
<dbReference type="PANTHER" id="PTHR43539">
    <property type="entry name" value="FLAVIN-BINDING MONOOXYGENASE-LIKE PROTEIN (AFU_ORTHOLOGUE AFUA_4G09220)"/>
    <property type="match status" value="1"/>
</dbReference>
<evidence type="ECO:0000313" key="2">
    <source>
        <dbReference type="EMBL" id="PRY86176.1"/>
    </source>
</evidence>
<dbReference type="PANTHER" id="PTHR43539:SF4">
    <property type="entry name" value="BACILLIREDOXIN REDUCTASE BDR"/>
    <property type="match status" value="1"/>
</dbReference>
<reference evidence="2 3" key="1">
    <citation type="submission" date="2018-03" db="EMBL/GenBank/DDBJ databases">
        <title>Genomic Encyclopedia of Archaeal and Bacterial Type Strains, Phase II (KMG-II): from individual species to whole genera.</title>
        <authorList>
            <person name="Goeker M."/>
        </authorList>
    </citation>
    <scope>NUCLEOTIDE SEQUENCE [LARGE SCALE GENOMIC DNA]</scope>
    <source>
        <strain evidence="2 3">DSM 27929</strain>
    </source>
</reference>
<dbReference type="PROSITE" id="PS51257">
    <property type="entry name" value="PROKAR_LIPOPROTEIN"/>
    <property type="match status" value="1"/>
</dbReference>
<keyword evidence="3" id="KW-1185">Reference proteome</keyword>
<dbReference type="SUPFAM" id="SSF51905">
    <property type="entry name" value="FAD/NAD(P)-binding domain"/>
    <property type="match status" value="1"/>
</dbReference>
<comment type="caution">
    <text evidence="2">The sequence shown here is derived from an EMBL/GenBank/DDBJ whole genome shotgun (WGS) entry which is preliminary data.</text>
</comment>
<dbReference type="NCBIfam" id="TIGR04018">
    <property type="entry name" value="Bthiol_YpdA"/>
    <property type="match status" value="1"/>
</dbReference>
<dbReference type="GO" id="GO:0004497">
    <property type="term" value="F:monooxygenase activity"/>
    <property type="evidence" value="ECO:0007669"/>
    <property type="project" value="TreeGrafter"/>
</dbReference>
<dbReference type="Gene3D" id="3.50.50.60">
    <property type="entry name" value="FAD/NAD(P)-binding domain"/>
    <property type="match status" value="1"/>
</dbReference>
<keyword evidence="1" id="KW-0560">Oxidoreductase</keyword>
<protein>
    <submittedName>
        <fullName evidence="2">Thioredoxin reductase (NADPH)</fullName>
    </submittedName>
</protein>
<accession>A0A2T0WHK3</accession>
<dbReference type="GO" id="GO:0050660">
    <property type="term" value="F:flavin adenine dinucleotide binding"/>
    <property type="evidence" value="ECO:0007669"/>
    <property type="project" value="TreeGrafter"/>
</dbReference>
<gene>
    <name evidence="2" type="ORF">CLW00_10920</name>
</gene>
<dbReference type="PRINTS" id="PR00469">
    <property type="entry name" value="PNDRDTASEII"/>
</dbReference>
<dbReference type="InterPro" id="IPR050982">
    <property type="entry name" value="Auxin_biosynth/cation_transpt"/>
</dbReference>
<dbReference type="Pfam" id="PF13738">
    <property type="entry name" value="Pyr_redox_3"/>
    <property type="match status" value="1"/>
</dbReference>
<dbReference type="AlphaFoldDB" id="A0A2T0WHK3"/>
<evidence type="ECO:0000256" key="1">
    <source>
        <dbReference type="ARBA" id="ARBA00023002"/>
    </source>
</evidence>
<organism evidence="2 3">
    <name type="scientific">Mongoliibacter ruber</name>
    <dbReference type="NCBI Taxonomy" id="1750599"/>
    <lineage>
        <taxon>Bacteria</taxon>
        <taxon>Pseudomonadati</taxon>
        <taxon>Bacteroidota</taxon>
        <taxon>Cytophagia</taxon>
        <taxon>Cytophagales</taxon>
        <taxon>Cyclobacteriaceae</taxon>
        <taxon>Mongoliibacter</taxon>
    </lineage>
</organism>
<dbReference type="PRINTS" id="PR00368">
    <property type="entry name" value="FADPNR"/>
</dbReference>
<dbReference type="InterPro" id="IPR036188">
    <property type="entry name" value="FAD/NAD-bd_sf"/>
</dbReference>
<name>A0A2T0WHK3_9BACT</name>
<dbReference type="EMBL" id="PVTR01000009">
    <property type="protein sequence ID" value="PRY86176.1"/>
    <property type="molecule type" value="Genomic_DNA"/>
</dbReference>
<dbReference type="OrthoDB" id="9778740at2"/>
<dbReference type="InterPro" id="IPR023856">
    <property type="entry name" value="Bdr"/>
</dbReference>
<dbReference type="Proteomes" id="UP000238157">
    <property type="component" value="Unassembled WGS sequence"/>
</dbReference>
<evidence type="ECO:0000313" key="3">
    <source>
        <dbReference type="Proteomes" id="UP000238157"/>
    </source>
</evidence>
<sequence length="324" mass="36537">MEKQEVLDVFIVGGGPIGLACGIECEKVGLKYVIVEKGVLTNSLYNYPLNMTFFSTSEKLEMGGIPFMSISHKPTRTEALEYYRRVANTWKLKVNLYEEVKTLDKGEDFFEIQTSKDKYKTKNVIMSTGFYDLPNLMKVPGEDLPKVTHYYKEPWPYIGQKVLVVGGGNSAVDVALETWRKGANVTMVLKENGVDPNVKYWVKPDIENRIKEGSIKAFNNSLVKEIREKEVVISTPDGEVTVDNDFVLAMTGYVPNFALLKQLGVELSLDEKRQPCYDQTNQESNISGVYLAGVVCGGLNTREFFIENSIVHAEHIVKHILEKE</sequence>
<proteinExistence type="predicted"/>